<dbReference type="EMBL" id="MH401197">
    <property type="protein sequence ID" value="AZB52189.1"/>
    <property type="molecule type" value="Genomic_DNA"/>
</dbReference>
<dbReference type="FunFam" id="1.10.30.10:FF:000041">
    <property type="entry name" value="HMG box family protein"/>
    <property type="match status" value="1"/>
</dbReference>
<evidence type="ECO:0000256" key="2">
    <source>
        <dbReference type="ARBA" id="ARBA00023125"/>
    </source>
</evidence>
<dbReference type="GO" id="GO:0000122">
    <property type="term" value="P:negative regulation of transcription by RNA polymerase II"/>
    <property type="evidence" value="ECO:0007669"/>
    <property type="project" value="TreeGrafter"/>
</dbReference>
<sequence length="322" mass="35970">MATLPIAMKSAAESTDTITELLWQDALRHLKSTNNEVLLPINVTDMIGQGNVDKIKTRLGALIGAPVVAFVDESIKALRVMRTPAFSGTAISVASHGATFEEDVVTELKSVKSRSKRTGPVKPPKVPRPPNAFILYRQQHHPKIKETYPNFSNNDISVMLGKQWKSEPEEIKAQFRSLAEDMKKKHAEEHPDYHYTPRKPSERKRRAPSRQFSRSTKSVGVLNASTPTNDIPGSFTSAMGSGMTMGDTEYNGGHDDNTDMNIIMTSHGVPETQQFQFEPNTFDFIQQVQNDYNRAALFQQLNIAEGPFGESFEFSDFITDCF</sequence>
<dbReference type="GO" id="GO:0005634">
    <property type="term" value="C:nucleus"/>
    <property type="evidence" value="ECO:0007669"/>
    <property type="project" value="UniProtKB-UniRule"/>
</dbReference>
<feature type="compositionally biased region" description="Polar residues" evidence="5">
    <location>
        <begin position="210"/>
        <end position="235"/>
    </location>
</feature>
<dbReference type="PANTHER" id="PTHR10270">
    <property type="entry name" value="SOX TRANSCRIPTION FACTOR"/>
    <property type="match status" value="1"/>
</dbReference>
<keyword evidence="3" id="KW-0804">Transcription</keyword>
<accession>A0A3G6VE22</accession>
<feature type="domain" description="HMG box" evidence="6">
    <location>
        <begin position="126"/>
        <end position="194"/>
    </location>
</feature>
<dbReference type="VEuPathDB" id="FungiDB:ACLA_034120"/>
<proteinExistence type="predicted"/>
<feature type="region of interest" description="Disordered" evidence="5">
    <location>
        <begin position="182"/>
        <end position="235"/>
    </location>
</feature>
<dbReference type="Gene3D" id="1.10.30.10">
    <property type="entry name" value="High mobility group box domain"/>
    <property type="match status" value="1"/>
</dbReference>
<dbReference type="InterPro" id="IPR009071">
    <property type="entry name" value="HMG_box_dom"/>
</dbReference>
<dbReference type="GO" id="GO:0000978">
    <property type="term" value="F:RNA polymerase II cis-regulatory region sequence-specific DNA binding"/>
    <property type="evidence" value="ECO:0007669"/>
    <property type="project" value="TreeGrafter"/>
</dbReference>
<organism evidence="7">
    <name type="scientific">Aspergillus clavatus</name>
    <dbReference type="NCBI Taxonomy" id="5057"/>
    <lineage>
        <taxon>Eukaryota</taxon>
        <taxon>Fungi</taxon>
        <taxon>Dikarya</taxon>
        <taxon>Ascomycota</taxon>
        <taxon>Pezizomycotina</taxon>
        <taxon>Eurotiomycetes</taxon>
        <taxon>Eurotiomycetidae</taxon>
        <taxon>Eurotiales</taxon>
        <taxon>Aspergillaceae</taxon>
        <taxon>Aspergillus</taxon>
        <taxon>Aspergillus subgen. Fumigati</taxon>
    </lineage>
</organism>
<dbReference type="CDD" id="cd01389">
    <property type="entry name" value="HMG-box_ROX1-like"/>
    <property type="match status" value="1"/>
</dbReference>
<keyword evidence="1" id="KW-0805">Transcription regulation</keyword>
<dbReference type="PROSITE" id="PS50118">
    <property type="entry name" value="HMG_BOX_2"/>
    <property type="match status" value="1"/>
</dbReference>
<dbReference type="AlphaFoldDB" id="A0A3G6VE22"/>
<dbReference type="Pfam" id="PF00505">
    <property type="entry name" value="HMG_box"/>
    <property type="match status" value="1"/>
</dbReference>
<evidence type="ECO:0000256" key="5">
    <source>
        <dbReference type="SAM" id="MobiDB-lite"/>
    </source>
</evidence>
<keyword evidence="4" id="KW-0539">Nucleus</keyword>
<dbReference type="InterPro" id="IPR036910">
    <property type="entry name" value="HMG_box_dom_sf"/>
</dbReference>
<dbReference type="SUPFAM" id="SSF47095">
    <property type="entry name" value="HMG-box"/>
    <property type="match status" value="1"/>
</dbReference>
<feature type="DNA-binding region" description="HMG box" evidence="4">
    <location>
        <begin position="126"/>
        <end position="194"/>
    </location>
</feature>
<evidence type="ECO:0000256" key="4">
    <source>
        <dbReference type="PROSITE-ProRule" id="PRU00267"/>
    </source>
</evidence>
<keyword evidence="2 4" id="KW-0238">DNA-binding</keyword>
<evidence type="ECO:0000313" key="7">
    <source>
        <dbReference type="EMBL" id="AZB52189.1"/>
    </source>
</evidence>
<name>A0A3G6VE22_ASPCV</name>
<reference evidence="7" key="1">
    <citation type="journal article" date="2018" name="Stud. Mycol.">
        <title>Evolution of asexual and sexual reproduction in the aspergilli.</title>
        <authorList>
            <person name="Ojeda-Lopez M."/>
            <person name="Chen W."/>
            <person name="Eagle C.E."/>
            <person name="Gutierrez G."/>
            <person name="Jia W.L."/>
            <person name="Swilaiman S.S."/>
            <person name="Huang Z."/>
            <person name="Park H.S."/>
            <person name="Yu J.H."/>
            <person name="Canovas D."/>
            <person name="Dyer P.S."/>
        </authorList>
    </citation>
    <scope>NUCLEOTIDE SEQUENCE</scope>
    <source>
        <strain evidence="7">65-13</strain>
    </source>
</reference>
<evidence type="ECO:0000259" key="6">
    <source>
        <dbReference type="PROSITE" id="PS50118"/>
    </source>
</evidence>
<dbReference type="PANTHER" id="PTHR10270:SF161">
    <property type="entry name" value="SEX-DETERMINING REGION Y PROTEIN"/>
    <property type="match status" value="1"/>
</dbReference>
<feature type="compositionally biased region" description="Basic and acidic residues" evidence="5">
    <location>
        <begin position="182"/>
        <end position="195"/>
    </location>
</feature>
<dbReference type="GO" id="GO:0030154">
    <property type="term" value="P:cell differentiation"/>
    <property type="evidence" value="ECO:0007669"/>
    <property type="project" value="TreeGrafter"/>
</dbReference>
<evidence type="ECO:0000256" key="3">
    <source>
        <dbReference type="ARBA" id="ARBA00023163"/>
    </source>
</evidence>
<dbReference type="GO" id="GO:0001228">
    <property type="term" value="F:DNA-binding transcription activator activity, RNA polymerase II-specific"/>
    <property type="evidence" value="ECO:0007669"/>
    <property type="project" value="TreeGrafter"/>
</dbReference>
<protein>
    <submittedName>
        <fullName evidence="7">MAT1-2-1</fullName>
    </submittedName>
</protein>
<dbReference type="InterPro" id="IPR050140">
    <property type="entry name" value="SRY-related_HMG-box_TF-like"/>
</dbReference>
<dbReference type="SMART" id="SM00398">
    <property type="entry name" value="HMG"/>
    <property type="match status" value="1"/>
</dbReference>
<gene>
    <name evidence="7" type="primary">MAT1-2-1</name>
</gene>
<evidence type="ECO:0000256" key="1">
    <source>
        <dbReference type="ARBA" id="ARBA00023015"/>
    </source>
</evidence>